<feature type="chain" id="PRO_5013367526" description="SIMPL domain-containing protein" evidence="2">
    <location>
        <begin position="28"/>
        <end position="249"/>
    </location>
</feature>
<dbReference type="AlphaFoldDB" id="A0A1Y0EKN7"/>
<dbReference type="PANTHER" id="PTHR34387:SF1">
    <property type="entry name" value="PERIPLASMIC IMMUNOGENIC PROTEIN"/>
    <property type="match status" value="1"/>
</dbReference>
<organism evidence="3 4">
    <name type="scientific">Comamonas serinivorans</name>
    <dbReference type="NCBI Taxonomy" id="1082851"/>
    <lineage>
        <taxon>Bacteria</taxon>
        <taxon>Pseudomonadati</taxon>
        <taxon>Pseudomonadota</taxon>
        <taxon>Betaproteobacteria</taxon>
        <taxon>Burkholderiales</taxon>
        <taxon>Comamonadaceae</taxon>
        <taxon>Comamonas</taxon>
    </lineage>
</organism>
<reference evidence="3 4" key="1">
    <citation type="submission" date="2017-05" db="EMBL/GenBank/DDBJ databases">
        <authorList>
            <person name="Song R."/>
            <person name="Chenine A.L."/>
            <person name="Ruprecht R.M."/>
        </authorList>
    </citation>
    <scope>NUCLEOTIDE SEQUENCE [LARGE SCALE GENOMIC DNA]</scope>
    <source>
        <strain evidence="3 4">DSM 26136</strain>
    </source>
</reference>
<evidence type="ECO:0000256" key="2">
    <source>
        <dbReference type="SAM" id="SignalP"/>
    </source>
</evidence>
<evidence type="ECO:0000313" key="3">
    <source>
        <dbReference type="EMBL" id="ARU04204.1"/>
    </source>
</evidence>
<keyword evidence="2" id="KW-0732">Signal</keyword>
<dbReference type="PANTHER" id="PTHR34387">
    <property type="entry name" value="SLR1258 PROTEIN"/>
    <property type="match status" value="1"/>
</dbReference>
<dbReference type="GO" id="GO:0006974">
    <property type="term" value="P:DNA damage response"/>
    <property type="evidence" value="ECO:0007669"/>
    <property type="project" value="TreeGrafter"/>
</dbReference>
<dbReference type="EMBL" id="CP021455">
    <property type="protein sequence ID" value="ARU04204.1"/>
    <property type="molecule type" value="Genomic_DNA"/>
</dbReference>
<dbReference type="InterPro" id="IPR007497">
    <property type="entry name" value="SIMPL/DUF541"/>
</dbReference>
<sequence>MHDVPMIRLTPLLLALALSGAATTSFAQTTMEPTSSTERSAHPTLQLEASASRQVPEDTAWALFAVEREAKDQATAQQQAQAALAEVVALARKAGQLDVRTEGMYTSPIYAPKGDKVTGWRSHLELRIESTQTGQVAQTASALMDKARLQGAGFFLSTAKRQEAERELIGAAVQEFQLKAQTTAKALGFASTSYKNVALQQPQMAQPMSTRMFKGARAEADGAPAEPLTLEPGKTEVSVSVSGTVNLLR</sequence>
<dbReference type="InterPro" id="IPR052022">
    <property type="entry name" value="26kDa_periplasmic_antigen"/>
</dbReference>
<dbReference type="Gene3D" id="3.30.110.170">
    <property type="entry name" value="Protein of unknown function (DUF541), domain 1"/>
    <property type="match status" value="1"/>
</dbReference>
<accession>A0A1Y0EKN7</accession>
<feature type="region of interest" description="Disordered" evidence="1">
    <location>
        <begin position="216"/>
        <end position="235"/>
    </location>
</feature>
<dbReference type="KEGG" id="cser:CCO03_05500"/>
<dbReference type="Pfam" id="PF04402">
    <property type="entry name" value="SIMPL"/>
    <property type="match status" value="1"/>
</dbReference>
<proteinExistence type="predicted"/>
<dbReference type="Gene3D" id="3.30.70.2970">
    <property type="entry name" value="Protein of unknown function (DUF541), domain 2"/>
    <property type="match status" value="1"/>
</dbReference>
<evidence type="ECO:0000313" key="4">
    <source>
        <dbReference type="Proteomes" id="UP000196138"/>
    </source>
</evidence>
<feature type="signal peptide" evidence="2">
    <location>
        <begin position="1"/>
        <end position="27"/>
    </location>
</feature>
<keyword evidence="4" id="KW-1185">Reference proteome</keyword>
<evidence type="ECO:0008006" key="5">
    <source>
        <dbReference type="Google" id="ProtNLM"/>
    </source>
</evidence>
<protein>
    <recommendedName>
        <fullName evidence="5">SIMPL domain-containing protein</fullName>
    </recommendedName>
</protein>
<evidence type="ECO:0000256" key="1">
    <source>
        <dbReference type="SAM" id="MobiDB-lite"/>
    </source>
</evidence>
<dbReference type="Proteomes" id="UP000196138">
    <property type="component" value="Chromosome"/>
</dbReference>
<name>A0A1Y0EKN7_9BURK</name>
<gene>
    <name evidence="3" type="ORF">CCO03_05500</name>
</gene>